<gene>
    <name evidence="1" type="ORF">BDV95DRAFT_566630</name>
</gene>
<evidence type="ECO:0000313" key="1">
    <source>
        <dbReference type="EMBL" id="KAF2874631.1"/>
    </source>
</evidence>
<protein>
    <submittedName>
        <fullName evidence="1">Uncharacterized protein</fullName>
    </submittedName>
</protein>
<reference evidence="1 2" key="1">
    <citation type="submission" date="2020-01" db="EMBL/GenBank/DDBJ databases">
        <authorList>
            <consortium name="DOE Joint Genome Institute"/>
            <person name="Haridas S."/>
            <person name="Albert R."/>
            <person name="Binder M."/>
            <person name="Bloem J."/>
            <person name="Labutti K."/>
            <person name="Salamov A."/>
            <person name="Andreopoulos B."/>
            <person name="Baker S.E."/>
            <person name="Barry K."/>
            <person name="Bills G."/>
            <person name="Bluhm B.H."/>
            <person name="Cannon C."/>
            <person name="Castanera R."/>
            <person name="Culley D.E."/>
            <person name="Daum C."/>
            <person name="Ezra D."/>
            <person name="Gonzalez J.B."/>
            <person name="Henrissat B."/>
            <person name="Kuo A."/>
            <person name="Liang C."/>
            <person name="Lipzen A."/>
            <person name="Lutzoni F."/>
            <person name="Magnuson J."/>
            <person name="Mondo S."/>
            <person name="Nolan M."/>
            <person name="Ohm R."/>
            <person name="Pangilinan J."/>
            <person name="Park H.-J.H."/>
            <person name="Ramirez L."/>
            <person name="Alfaro M."/>
            <person name="Sun H."/>
            <person name="Tritt A."/>
            <person name="Yoshinaga Y."/>
            <person name="Zwiers L.-H.L."/>
            <person name="Turgeon B.G."/>
            <person name="Goodwin S.B."/>
            <person name="Spatafora J.W."/>
            <person name="Crous P.W."/>
            <person name="Grigoriev I.V."/>
        </authorList>
    </citation>
    <scope>NUCLEOTIDE SEQUENCE [LARGE SCALE GENOMIC DNA]</scope>
    <source>
        <strain evidence="1 2">CBS 611.86</strain>
    </source>
</reference>
<comment type="caution">
    <text evidence="1">The sequence shown here is derived from an EMBL/GenBank/DDBJ whole genome shotgun (WGS) entry which is preliminary data.</text>
</comment>
<dbReference type="AlphaFoldDB" id="A0A7C8IDW2"/>
<dbReference type="Proteomes" id="UP000481861">
    <property type="component" value="Unassembled WGS sequence"/>
</dbReference>
<accession>A0A7C8IDW2</accession>
<dbReference type="EMBL" id="JAADJZ010000006">
    <property type="protein sequence ID" value="KAF2874631.1"/>
    <property type="molecule type" value="Genomic_DNA"/>
</dbReference>
<proteinExistence type="predicted"/>
<sequence length="59" mass="6613">MAATSATDELERFRKRRRLDIVDVGYAAKRPDVSDIINRGYYDHNTGQQTVPDEATAAS</sequence>
<name>A0A7C8IDW2_9PLEO</name>
<organism evidence="1 2">
    <name type="scientific">Massariosphaeria phaeospora</name>
    <dbReference type="NCBI Taxonomy" id="100035"/>
    <lineage>
        <taxon>Eukaryota</taxon>
        <taxon>Fungi</taxon>
        <taxon>Dikarya</taxon>
        <taxon>Ascomycota</taxon>
        <taxon>Pezizomycotina</taxon>
        <taxon>Dothideomycetes</taxon>
        <taxon>Pleosporomycetidae</taxon>
        <taxon>Pleosporales</taxon>
        <taxon>Pleosporales incertae sedis</taxon>
        <taxon>Massariosphaeria</taxon>
    </lineage>
</organism>
<evidence type="ECO:0000313" key="2">
    <source>
        <dbReference type="Proteomes" id="UP000481861"/>
    </source>
</evidence>
<keyword evidence="2" id="KW-1185">Reference proteome</keyword>